<feature type="domain" description="Helix-hairpin-helix DNA-binding motif class 1" evidence="2">
    <location>
        <begin position="70"/>
        <end position="89"/>
    </location>
</feature>
<dbReference type="EMBL" id="CP031093">
    <property type="protein sequence ID" value="QCF26475.1"/>
    <property type="molecule type" value="Genomic_DNA"/>
</dbReference>
<dbReference type="Proteomes" id="UP000298049">
    <property type="component" value="Chromosome"/>
</dbReference>
<sequence length="93" mass="9785">MNRNIIASLVLLVSLMVSGLALAEEPATWSVNLNTATVEVLAESLEGIGASKAQAIVDYREANGSFKAVDDLANVKGIGASTIEKNRKTIVLE</sequence>
<feature type="chain" id="PRO_5020593198" evidence="1">
    <location>
        <begin position="24"/>
        <end position="93"/>
    </location>
</feature>
<reference evidence="3 4" key="1">
    <citation type="submission" date="2018-07" db="EMBL/GenBank/DDBJ databases">
        <title>Marsedoiliclastica nanhaica gen. nov. sp. nov., a novel marine hydrocarbonoclastic bacterium isolated from an in-situ enriched hydrocarbon-degrading consortium in deep-sea sediment.</title>
        <authorList>
            <person name="Dong C."/>
            <person name="Ma T."/>
            <person name="Liu R."/>
            <person name="Shao Z."/>
        </authorList>
    </citation>
    <scope>NUCLEOTIDE SEQUENCE [LARGE SCALE GENOMIC DNA]</scope>
    <source>
        <strain evidence="4">soil36-7</strain>
    </source>
</reference>
<dbReference type="InterPro" id="IPR051675">
    <property type="entry name" value="Endo/Exo/Phosphatase_dom_1"/>
</dbReference>
<dbReference type="AlphaFoldDB" id="A0A4P7XIC2"/>
<dbReference type="PANTHER" id="PTHR21180">
    <property type="entry name" value="ENDONUCLEASE/EXONUCLEASE/PHOSPHATASE FAMILY DOMAIN-CONTAINING PROTEIN 1"/>
    <property type="match status" value="1"/>
</dbReference>
<evidence type="ECO:0000313" key="3">
    <source>
        <dbReference type="EMBL" id="QCF26475.1"/>
    </source>
</evidence>
<name>A0A4P7XIC2_9ALTE</name>
<feature type="domain" description="Helix-hairpin-helix DNA-binding motif class 1" evidence="2">
    <location>
        <begin position="40"/>
        <end position="59"/>
    </location>
</feature>
<keyword evidence="4" id="KW-1185">Reference proteome</keyword>
<dbReference type="OrthoDB" id="7510573at2"/>
<dbReference type="NCBIfam" id="TIGR00426">
    <property type="entry name" value="competence protein ComEA helix-hairpin-helix repeat region"/>
    <property type="match status" value="1"/>
</dbReference>
<protein>
    <submittedName>
        <fullName evidence="3">ComEA family DNA-binding protein</fullName>
    </submittedName>
</protein>
<dbReference type="PANTHER" id="PTHR21180:SF32">
    <property type="entry name" value="ENDONUCLEASE_EXONUCLEASE_PHOSPHATASE FAMILY DOMAIN-CONTAINING PROTEIN 1"/>
    <property type="match status" value="1"/>
</dbReference>
<organism evidence="3 4">
    <name type="scientific">Hydrocarboniclastica marina</name>
    <dbReference type="NCBI Taxonomy" id="2259620"/>
    <lineage>
        <taxon>Bacteria</taxon>
        <taxon>Pseudomonadati</taxon>
        <taxon>Pseudomonadota</taxon>
        <taxon>Gammaproteobacteria</taxon>
        <taxon>Alteromonadales</taxon>
        <taxon>Alteromonadaceae</taxon>
        <taxon>Hydrocarboniclastica</taxon>
    </lineage>
</organism>
<feature type="signal peptide" evidence="1">
    <location>
        <begin position="1"/>
        <end position="23"/>
    </location>
</feature>
<dbReference type="Gene3D" id="1.10.150.280">
    <property type="entry name" value="AF1531-like domain"/>
    <property type="match status" value="1"/>
</dbReference>
<proteinExistence type="predicted"/>
<dbReference type="GO" id="GO:0003677">
    <property type="term" value="F:DNA binding"/>
    <property type="evidence" value="ECO:0007669"/>
    <property type="project" value="UniProtKB-KW"/>
</dbReference>
<dbReference type="InterPro" id="IPR004509">
    <property type="entry name" value="Competence_ComEA_HhH"/>
</dbReference>
<dbReference type="GO" id="GO:0006281">
    <property type="term" value="P:DNA repair"/>
    <property type="evidence" value="ECO:0007669"/>
    <property type="project" value="InterPro"/>
</dbReference>
<dbReference type="GO" id="GO:0015627">
    <property type="term" value="C:type II protein secretion system complex"/>
    <property type="evidence" value="ECO:0007669"/>
    <property type="project" value="TreeGrafter"/>
</dbReference>
<accession>A0A4P7XIC2</accession>
<dbReference type="GO" id="GO:0015628">
    <property type="term" value="P:protein secretion by the type II secretion system"/>
    <property type="evidence" value="ECO:0007669"/>
    <property type="project" value="TreeGrafter"/>
</dbReference>
<evidence type="ECO:0000256" key="1">
    <source>
        <dbReference type="SAM" id="SignalP"/>
    </source>
</evidence>
<dbReference type="InterPro" id="IPR010994">
    <property type="entry name" value="RuvA_2-like"/>
</dbReference>
<dbReference type="KEGG" id="hmi:soil367_11305"/>
<dbReference type="RefSeq" id="WP_136549196.1">
    <property type="nucleotide sequence ID" value="NZ_CP031093.1"/>
</dbReference>
<gene>
    <name evidence="3" type="ORF">soil367_11305</name>
</gene>
<evidence type="ECO:0000259" key="2">
    <source>
        <dbReference type="SMART" id="SM00278"/>
    </source>
</evidence>
<keyword evidence="3" id="KW-0238">DNA-binding</keyword>
<dbReference type="SMART" id="SM00278">
    <property type="entry name" value="HhH1"/>
    <property type="match status" value="2"/>
</dbReference>
<dbReference type="SUPFAM" id="SSF47781">
    <property type="entry name" value="RuvA domain 2-like"/>
    <property type="match status" value="1"/>
</dbReference>
<evidence type="ECO:0000313" key="4">
    <source>
        <dbReference type="Proteomes" id="UP000298049"/>
    </source>
</evidence>
<dbReference type="Pfam" id="PF12836">
    <property type="entry name" value="HHH_3"/>
    <property type="match status" value="1"/>
</dbReference>
<dbReference type="InterPro" id="IPR003583">
    <property type="entry name" value="Hlx-hairpin-Hlx_DNA-bd_motif"/>
</dbReference>
<keyword evidence="1" id="KW-0732">Signal</keyword>